<evidence type="ECO:0000256" key="7">
    <source>
        <dbReference type="ARBA" id="ARBA00022729"/>
    </source>
</evidence>
<dbReference type="Gene3D" id="3.30.200.210">
    <property type="match status" value="1"/>
</dbReference>
<feature type="signal peptide" evidence="11">
    <location>
        <begin position="1"/>
        <end position="22"/>
    </location>
</feature>
<dbReference type="PANTHER" id="PTHR43742">
    <property type="entry name" value="TRIMETHYLAMINE-N-OXIDE REDUCTASE"/>
    <property type="match status" value="1"/>
</dbReference>
<dbReference type="GO" id="GO:0046872">
    <property type="term" value="F:metal ion binding"/>
    <property type="evidence" value="ECO:0007669"/>
    <property type="project" value="UniProtKB-KW"/>
</dbReference>
<keyword evidence="4" id="KW-0004">4Fe-4S</keyword>
<feature type="domain" description="4Fe-4S Mo/W bis-MGD-type" evidence="12">
    <location>
        <begin position="70"/>
        <end position="156"/>
    </location>
</feature>
<evidence type="ECO:0000256" key="3">
    <source>
        <dbReference type="ARBA" id="ARBA00010312"/>
    </source>
</evidence>
<evidence type="ECO:0000313" key="14">
    <source>
        <dbReference type="Proteomes" id="UP000199470"/>
    </source>
</evidence>
<organism evidence="13 14">
    <name type="scientific">Rugamonas rubra</name>
    <dbReference type="NCBI Taxonomy" id="758825"/>
    <lineage>
        <taxon>Bacteria</taxon>
        <taxon>Pseudomonadati</taxon>
        <taxon>Pseudomonadota</taxon>
        <taxon>Betaproteobacteria</taxon>
        <taxon>Burkholderiales</taxon>
        <taxon>Oxalobacteraceae</taxon>
        <taxon>Telluria group</taxon>
        <taxon>Rugamonas</taxon>
    </lineage>
</organism>
<feature type="chain" id="PRO_5011659072" evidence="11">
    <location>
        <begin position="23"/>
        <end position="1115"/>
    </location>
</feature>
<keyword evidence="8" id="KW-0560">Oxidoreductase</keyword>
<reference evidence="13 14" key="1">
    <citation type="submission" date="2016-10" db="EMBL/GenBank/DDBJ databases">
        <authorList>
            <person name="de Groot N.N."/>
        </authorList>
    </citation>
    <scope>NUCLEOTIDE SEQUENCE [LARGE SCALE GENOMIC DNA]</scope>
    <source>
        <strain evidence="13 14">ATCC 43154</strain>
    </source>
</reference>
<evidence type="ECO:0000256" key="9">
    <source>
        <dbReference type="ARBA" id="ARBA00023004"/>
    </source>
</evidence>
<evidence type="ECO:0000256" key="2">
    <source>
        <dbReference type="ARBA" id="ARBA00001966"/>
    </source>
</evidence>
<dbReference type="Gene3D" id="3.40.228.10">
    <property type="entry name" value="Dimethylsulfoxide Reductase, domain 2"/>
    <property type="match status" value="1"/>
</dbReference>
<dbReference type="AlphaFoldDB" id="A0A1I4T5M6"/>
<dbReference type="PROSITE" id="PS51318">
    <property type="entry name" value="TAT"/>
    <property type="match status" value="1"/>
</dbReference>
<dbReference type="EMBL" id="FOTW01000029">
    <property type="protein sequence ID" value="SFM72044.1"/>
    <property type="molecule type" value="Genomic_DNA"/>
</dbReference>
<dbReference type="SUPFAM" id="SSF50692">
    <property type="entry name" value="ADC-like"/>
    <property type="match status" value="1"/>
</dbReference>
<keyword evidence="14" id="KW-1185">Reference proteome</keyword>
<evidence type="ECO:0000256" key="6">
    <source>
        <dbReference type="ARBA" id="ARBA00022723"/>
    </source>
</evidence>
<evidence type="ECO:0000256" key="1">
    <source>
        <dbReference type="ARBA" id="ARBA00001942"/>
    </source>
</evidence>
<protein>
    <submittedName>
        <fullName evidence="13">Tetrathionate reductase subunit A</fullName>
    </submittedName>
</protein>
<evidence type="ECO:0000256" key="8">
    <source>
        <dbReference type="ARBA" id="ARBA00023002"/>
    </source>
</evidence>
<dbReference type="PANTHER" id="PTHR43742:SF9">
    <property type="entry name" value="TETRATHIONATE REDUCTASE SUBUNIT A"/>
    <property type="match status" value="1"/>
</dbReference>
<evidence type="ECO:0000259" key="12">
    <source>
        <dbReference type="PROSITE" id="PS51669"/>
    </source>
</evidence>
<dbReference type="Pfam" id="PF00384">
    <property type="entry name" value="Molybdopterin"/>
    <property type="match status" value="1"/>
</dbReference>
<evidence type="ECO:0000313" key="13">
    <source>
        <dbReference type="EMBL" id="SFM72044.1"/>
    </source>
</evidence>
<dbReference type="InterPro" id="IPR027467">
    <property type="entry name" value="MopterinOxRdtase_cofactor_BS"/>
</dbReference>
<dbReference type="Gene3D" id="2.40.40.20">
    <property type="match status" value="1"/>
</dbReference>
<gene>
    <name evidence="13" type="ORF">SAMN02982985_05085</name>
</gene>
<evidence type="ECO:0000256" key="11">
    <source>
        <dbReference type="SAM" id="SignalP"/>
    </source>
</evidence>
<keyword evidence="5" id="KW-0500">Molybdenum</keyword>
<dbReference type="GO" id="GO:0043546">
    <property type="term" value="F:molybdopterin cofactor binding"/>
    <property type="evidence" value="ECO:0007669"/>
    <property type="project" value="InterPro"/>
</dbReference>
<proteinExistence type="inferred from homology"/>
<dbReference type="Gene3D" id="3.40.50.740">
    <property type="match status" value="1"/>
</dbReference>
<dbReference type="InterPro" id="IPR006311">
    <property type="entry name" value="TAT_signal"/>
</dbReference>
<dbReference type="CDD" id="cd02780">
    <property type="entry name" value="MopB_CT_Tetrathionate_Arsenate-R"/>
    <property type="match status" value="1"/>
</dbReference>
<sequence length="1115" mass="118404">MQDKRRGFLRNAALGGGLTAFAASFSTTAGRMLDHVRGKDAPHSKLHGNSLAPEFSVDPASGKLSVNPQQQVSYTMCMGCTTFCGVRVRIDKADGKVLRVAGNPYSPMSADPALPYQTPIRASFVALSRFQEKGLAGRSTACGRGNAVIEQMDSPFRVLAPMKRVGPRGGGRWQPIAFDQLVREISEGGDLFGEGPVQGLRALRELSTPIDPQQPALGPRVNQVGLMASTDDGRMAFVDRFFKQSYGSLNLVNHGSYCGGAYRSGSGAMFGDMKKMPHAKADLENVEFCLFVGTAPGNAGNPFKRQGTLLAKARAGQRAFNYVVVDPVLSNADSLASGERSRWVPIKPGTDGALAMAMIRWIIEQQRYDENFLVQPNLKTAEAAGEAAWSNATHLVIVQPGHPRDGRYARGSDMGMVLPEEQRYQEQDPFVVFDVASQKPLAHNAASGPAELFFNAELALDGQPLHLKSAMTLLREEAERHTLAEYAQACGVPEAVIVGLARELTSHGKRAAVNAHGGMMAGSGFYNAYALVMLNTLIGNLNRKGGTLINGGTFKDAGPGPRYNLESFAGQVKPSGTPLGRNAAYEKSAEFQRNKAAGAAYPARAPWYPNAPALATEWLTGAMNGYPYGLKALILWSCNPLYGVPGLRTQIGRDLADPAKLPLIVAVDPFINETNAFADYLVPDSLLYESWGWAGAWGGVAVKMSTARWPVVEPKADKLADGQAIGMETLFLALAKTMQLPGFGPAGLNDADGKPCALERPEHWYLRGGANIAYQGKTAVPEASDDDIALSGLARIQPLLEATLKPEEWRKVAFMLARGGRYQSYGEMFGVRLPPPAPAHAVSGSPGGTGAGAAAGAAAVAGAASVPAVAAATGLHAATGARATATPAAATAATAHGTPAAAGAVPPPELPPYPADWSTHRYTKPMMVYNENLGVSRSSITGKRFAGTPAWREPAFADGTPLRAKYPEAEWPLQLISFKSALHNSYSIGARRLRGIKPDNPVALHPEDAARLGLRSGDAVYLETPGGRVKATVALRHGVQRGVVAVEHGFGHREMGARAHRLGKEMRPHDKAIAAGVNLNDIGLSDPTRKGHNVYVDPVSGTAVRQGLPARIVRA</sequence>
<dbReference type="Pfam" id="PF01568">
    <property type="entry name" value="Molydop_binding"/>
    <property type="match status" value="1"/>
</dbReference>
<dbReference type="InterPro" id="IPR037946">
    <property type="entry name" value="MopB_CT_Tetrathionate"/>
</dbReference>
<comment type="cofactor">
    <cofactor evidence="2">
        <name>[4Fe-4S] cluster</name>
        <dbReference type="ChEBI" id="CHEBI:49883"/>
    </cofactor>
</comment>
<dbReference type="RefSeq" id="WP_217429968.1">
    <property type="nucleotide sequence ID" value="NZ_FOTW01000029.1"/>
</dbReference>
<dbReference type="PROSITE" id="PS00551">
    <property type="entry name" value="MOLYBDOPTERIN_PROK_1"/>
    <property type="match status" value="1"/>
</dbReference>
<keyword evidence="7 11" id="KW-0732">Signal</keyword>
<keyword evidence="6" id="KW-0479">Metal-binding</keyword>
<dbReference type="CDD" id="cd02758">
    <property type="entry name" value="MopB_Tetrathionate-Ra"/>
    <property type="match status" value="1"/>
</dbReference>
<dbReference type="InterPro" id="IPR006656">
    <property type="entry name" value="Mopterin_OxRdtase"/>
</dbReference>
<dbReference type="InterPro" id="IPR050612">
    <property type="entry name" value="Prok_Mopterin_Oxidored"/>
</dbReference>
<comment type="cofactor">
    <cofactor evidence="1">
        <name>Mo-bis(molybdopterin guanine dinucleotide)</name>
        <dbReference type="ChEBI" id="CHEBI:60539"/>
    </cofactor>
</comment>
<dbReference type="InterPro" id="IPR006657">
    <property type="entry name" value="MoPterin_dinucl-bd_dom"/>
</dbReference>
<dbReference type="SUPFAM" id="SSF53706">
    <property type="entry name" value="Formate dehydrogenase/DMSO reductase, domains 1-3"/>
    <property type="match status" value="1"/>
</dbReference>
<dbReference type="InterPro" id="IPR009010">
    <property type="entry name" value="Asp_de-COase-like_dom_sf"/>
</dbReference>
<keyword evidence="10" id="KW-0411">Iron-sulfur</keyword>
<accession>A0A1I4T5M6</accession>
<dbReference type="STRING" id="758825.SAMN02982985_05085"/>
<dbReference type="GO" id="GO:0016491">
    <property type="term" value="F:oxidoreductase activity"/>
    <property type="evidence" value="ECO:0007669"/>
    <property type="project" value="UniProtKB-KW"/>
</dbReference>
<dbReference type="GO" id="GO:0051539">
    <property type="term" value="F:4 iron, 4 sulfur cluster binding"/>
    <property type="evidence" value="ECO:0007669"/>
    <property type="project" value="UniProtKB-KW"/>
</dbReference>
<dbReference type="InterPro" id="IPR006963">
    <property type="entry name" value="Mopterin_OxRdtase_4Fe-4S_dom"/>
</dbReference>
<evidence type="ECO:0000256" key="4">
    <source>
        <dbReference type="ARBA" id="ARBA00022485"/>
    </source>
</evidence>
<evidence type="ECO:0000256" key="10">
    <source>
        <dbReference type="ARBA" id="ARBA00023014"/>
    </source>
</evidence>
<dbReference type="Proteomes" id="UP000199470">
    <property type="component" value="Unassembled WGS sequence"/>
</dbReference>
<dbReference type="PROSITE" id="PS51669">
    <property type="entry name" value="4FE4S_MOW_BIS_MGD"/>
    <property type="match status" value="1"/>
</dbReference>
<comment type="similarity">
    <text evidence="3">Belongs to the prokaryotic molybdopterin-containing oxidoreductase family.</text>
</comment>
<dbReference type="SMART" id="SM00926">
    <property type="entry name" value="Molybdop_Fe4S4"/>
    <property type="match status" value="1"/>
</dbReference>
<dbReference type="InterPro" id="IPR041929">
    <property type="entry name" value="Tetrathionate-R_A_N"/>
</dbReference>
<evidence type="ECO:0000256" key="5">
    <source>
        <dbReference type="ARBA" id="ARBA00022505"/>
    </source>
</evidence>
<name>A0A1I4T5M6_9BURK</name>
<keyword evidence="9" id="KW-0408">Iron</keyword>